<name>A0A6N8EU88_PAEMA</name>
<sequence length="235" mass="25982">MTRYKLAGGISLLGFIASLFTAQFLPELVNLLIPTLFSLAAIALLSRLSRPKTQGPETQLNEQVNHNGASGASGTSSTSGTPGAPGSAQEQARSAAENAPEIEKDAFWGPIIEYIQVTEEMVISEGQKNNLDDEIVEKTLSLLARVNRLIPQLKTLHDGNINHNIQRLIFKDLNGVINPFLNLSGEAKRQNRRLLLNGIKDINTKLSSYVETIEHRDLIELQTRVDLIQQRYRSN</sequence>
<dbReference type="RefSeq" id="WP_124333613.1">
    <property type="nucleotide sequence ID" value="NZ_BGML01000023.1"/>
</dbReference>
<protein>
    <recommendedName>
        <fullName evidence="4">5-bromo-4-chloroindolyl phosphate hydrolysis family protein</fullName>
    </recommendedName>
</protein>
<feature type="region of interest" description="Disordered" evidence="1">
    <location>
        <begin position="52"/>
        <end position="96"/>
    </location>
</feature>
<organism evidence="2 3">
    <name type="scientific">Paenibacillus macerans</name>
    <name type="common">Bacillus macerans</name>
    <dbReference type="NCBI Taxonomy" id="44252"/>
    <lineage>
        <taxon>Bacteria</taxon>
        <taxon>Bacillati</taxon>
        <taxon>Bacillota</taxon>
        <taxon>Bacilli</taxon>
        <taxon>Bacillales</taxon>
        <taxon>Paenibacillaceae</taxon>
        <taxon>Paenibacillus</taxon>
    </lineage>
</organism>
<evidence type="ECO:0000256" key="1">
    <source>
        <dbReference type="SAM" id="MobiDB-lite"/>
    </source>
</evidence>
<dbReference type="AlphaFoldDB" id="A0A6N8EU88"/>
<evidence type="ECO:0000313" key="2">
    <source>
        <dbReference type="EMBL" id="MUG22310.1"/>
    </source>
</evidence>
<dbReference type="EMBL" id="WNZZ01000004">
    <property type="protein sequence ID" value="MUG22310.1"/>
    <property type="molecule type" value="Genomic_DNA"/>
</dbReference>
<feature type="compositionally biased region" description="Low complexity" evidence="1">
    <location>
        <begin position="68"/>
        <end position="88"/>
    </location>
</feature>
<dbReference type="Proteomes" id="UP000442469">
    <property type="component" value="Unassembled WGS sequence"/>
</dbReference>
<gene>
    <name evidence="2" type="ORF">GNQ08_07755</name>
</gene>
<feature type="compositionally biased region" description="Polar residues" evidence="1">
    <location>
        <begin position="52"/>
        <end position="67"/>
    </location>
</feature>
<comment type="caution">
    <text evidence="2">The sequence shown here is derived from an EMBL/GenBank/DDBJ whole genome shotgun (WGS) entry which is preliminary data.</text>
</comment>
<proteinExistence type="predicted"/>
<reference evidence="2 3" key="1">
    <citation type="submission" date="2019-11" db="EMBL/GenBank/DDBJ databases">
        <title>Draft genome sequences of five Paenibacillus species of dairy origin.</title>
        <authorList>
            <person name="Olajide A.M."/>
            <person name="Chen S."/>
            <person name="Lapointe G."/>
        </authorList>
    </citation>
    <scope>NUCLEOTIDE SEQUENCE [LARGE SCALE GENOMIC DNA]</scope>
    <source>
        <strain evidence="2 3">3CT49</strain>
    </source>
</reference>
<evidence type="ECO:0008006" key="4">
    <source>
        <dbReference type="Google" id="ProtNLM"/>
    </source>
</evidence>
<accession>A0A6N8EU88</accession>
<evidence type="ECO:0000313" key="3">
    <source>
        <dbReference type="Proteomes" id="UP000442469"/>
    </source>
</evidence>